<keyword evidence="9" id="KW-1185">Reference proteome</keyword>
<dbReference type="STRING" id="329884.A0A4U0WI22"/>
<dbReference type="GO" id="GO:0005656">
    <property type="term" value="C:nuclear pre-replicative complex"/>
    <property type="evidence" value="ECO:0007669"/>
    <property type="project" value="TreeGrafter"/>
</dbReference>
<dbReference type="InterPro" id="IPR019775">
    <property type="entry name" value="WD40_repeat_CS"/>
</dbReference>
<sequence>MLTEQFIASIGVPEKPPAANVAKDAAIVVHELQPLTQQRALFKKSATALNCLAFSENHIFAAQLNKAVVHVYNREKGNQEATVPFTEHITCLTLACDDTVLILGTAEGRIFLWETCTGRQLTTLQAHLQAVTVVVVDSTSNFLLSASADSTVHVWSIPGLLSFANVGTQGLTPLRTFTSHRTEVTALAIGHSASFSNFAVSISKDQTCLIWDFHTNTVFRTYLLPSVPTCVTLDAADRAVYVGYEDGGVQQIDLFTAGTTSAATSELTAMQNGDHTAAPIQPALSSIWKSPDVSHGATLSISLSFDSCTLLSGHQSGAVLAWDVASGRVQANVLQNPLPGPVTNLTFMPVIGFTQKNARKLNVASVVKPRFGAFDNSDGNVPGNYAVNVELLSSLQSGQNSTRSAFEEALAAPFFPQSLLDDGLEELMSWASGPSRQALEASNVESDDFMALDGQPERSQQLTLEEQNAALKVQLDAMRRLQTASFDKIEAINAERKALLKREQLQVKKRGATTNGTHGTEISDDDESMDDSEGV</sequence>
<dbReference type="PROSITE" id="PS50082">
    <property type="entry name" value="WD_REPEATS_2"/>
    <property type="match status" value="2"/>
</dbReference>
<dbReference type="SUPFAM" id="SSF50978">
    <property type="entry name" value="WD40 repeat-like"/>
    <property type="match status" value="1"/>
</dbReference>
<dbReference type="PROSITE" id="PS50294">
    <property type="entry name" value="WD_REPEATS_REGION"/>
    <property type="match status" value="1"/>
</dbReference>
<feature type="compositionally biased region" description="Acidic residues" evidence="7">
    <location>
        <begin position="522"/>
        <end position="535"/>
    </location>
</feature>
<dbReference type="AlphaFoldDB" id="A0A4U0WI22"/>
<comment type="subunit">
    <text evidence="6">Component of the RIX1 complex, composed of IPI1, RIX1/IPI2 and IPI3 in a 1:2:2 stoichiometry. The complex interacts (via RIX1) with MDN1 (via its hexameric AAA ATPase ring) and the pre-60S ribosome particles.</text>
</comment>
<keyword evidence="3 5" id="KW-0853">WD repeat</keyword>
<comment type="subcellular location">
    <subcellularLocation>
        <location evidence="6">Nucleus</location>
    </subcellularLocation>
</comment>
<keyword evidence="6" id="KW-0539">Nucleus</keyword>
<reference evidence="8 9" key="1">
    <citation type="submission" date="2017-03" db="EMBL/GenBank/DDBJ databases">
        <title>Genomes of endolithic fungi from Antarctica.</title>
        <authorList>
            <person name="Coleine C."/>
            <person name="Masonjones S."/>
            <person name="Stajich J.E."/>
        </authorList>
    </citation>
    <scope>NUCLEOTIDE SEQUENCE [LARGE SCALE GENOMIC DNA]</scope>
    <source>
        <strain evidence="8 9">CCFEE 5184</strain>
    </source>
</reference>
<dbReference type="GO" id="GO:0120330">
    <property type="term" value="C:rixosome complex"/>
    <property type="evidence" value="ECO:0007669"/>
    <property type="project" value="UniProtKB-UniRule"/>
</dbReference>
<dbReference type="FunFam" id="2.130.10.10:FF:000929">
    <property type="entry name" value="Ribosomal assembly complex component Ipi3"/>
    <property type="match status" value="1"/>
</dbReference>
<evidence type="ECO:0000313" key="9">
    <source>
        <dbReference type="Proteomes" id="UP000309340"/>
    </source>
</evidence>
<protein>
    <recommendedName>
        <fullName evidence="6">Pre-rRNA-processing protein IPI3</fullName>
    </recommendedName>
</protein>
<keyword evidence="6" id="KW-0698">rRNA processing</keyword>
<dbReference type="InterPro" id="IPR015943">
    <property type="entry name" value="WD40/YVTN_repeat-like_dom_sf"/>
</dbReference>
<evidence type="ECO:0000256" key="2">
    <source>
        <dbReference type="ARBA" id="ARBA00010143"/>
    </source>
</evidence>
<name>A0A4U0WI22_9PEZI</name>
<dbReference type="InterPro" id="IPR036322">
    <property type="entry name" value="WD40_repeat_dom_sf"/>
</dbReference>
<proteinExistence type="inferred from homology"/>
<evidence type="ECO:0000256" key="6">
    <source>
        <dbReference type="RuleBase" id="RU369067"/>
    </source>
</evidence>
<dbReference type="OrthoDB" id="756370at2759"/>
<accession>A0A4U0WI22</accession>
<dbReference type="GO" id="GO:0006364">
    <property type="term" value="P:rRNA processing"/>
    <property type="evidence" value="ECO:0007669"/>
    <property type="project" value="UniProtKB-UniRule"/>
</dbReference>
<feature type="repeat" description="WD" evidence="5">
    <location>
        <begin position="124"/>
        <end position="157"/>
    </location>
</feature>
<evidence type="ECO:0000256" key="4">
    <source>
        <dbReference type="ARBA" id="ARBA00022737"/>
    </source>
</evidence>
<dbReference type="PANTHER" id="PTHR18763:SF0">
    <property type="entry name" value="WD REPEAT-CONTAINING PROTEIN 18"/>
    <property type="match status" value="1"/>
</dbReference>
<evidence type="ECO:0000256" key="5">
    <source>
        <dbReference type="PROSITE-ProRule" id="PRU00221"/>
    </source>
</evidence>
<evidence type="ECO:0000256" key="7">
    <source>
        <dbReference type="SAM" id="MobiDB-lite"/>
    </source>
</evidence>
<dbReference type="EMBL" id="NAJQ01001145">
    <property type="protein sequence ID" value="TKA61983.1"/>
    <property type="molecule type" value="Genomic_DNA"/>
</dbReference>
<gene>
    <name evidence="8" type="ORF">B0A55_09985</name>
</gene>
<dbReference type="Pfam" id="PF00400">
    <property type="entry name" value="WD40"/>
    <property type="match status" value="2"/>
</dbReference>
<feature type="repeat" description="WD" evidence="5">
    <location>
        <begin position="177"/>
        <end position="221"/>
    </location>
</feature>
<comment type="similarity">
    <text evidence="2 6">Belongs to the WD repeat IPI3/WDR18 family.</text>
</comment>
<dbReference type="InterPro" id="IPR045227">
    <property type="entry name" value="WDR18/Ipi3/RID3"/>
</dbReference>
<dbReference type="Proteomes" id="UP000309340">
    <property type="component" value="Unassembled WGS sequence"/>
</dbReference>
<dbReference type="InterPro" id="IPR001680">
    <property type="entry name" value="WD40_rpt"/>
</dbReference>
<evidence type="ECO:0000313" key="8">
    <source>
        <dbReference type="EMBL" id="TKA61983.1"/>
    </source>
</evidence>
<comment type="caution">
    <text evidence="8">The sequence shown here is derived from an EMBL/GenBank/DDBJ whole genome shotgun (WGS) entry which is preliminary data.</text>
</comment>
<evidence type="ECO:0000256" key="1">
    <source>
        <dbReference type="ARBA" id="ARBA00002355"/>
    </source>
</evidence>
<keyword evidence="4" id="KW-0677">Repeat</keyword>
<dbReference type="SMART" id="SM00320">
    <property type="entry name" value="WD40"/>
    <property type="match status" value="5"/>
</dbReference>
<dbReference type="PROSITE" id="PS00678">
    <property type="entry name" value="WD_REPEATS_1"/>
    <property type="match status" value="1"/>
</dbReference>
<dbReference type="Gene3D" id="2.130.10.10">
    <property type="entry name" value="YVTN repeat-like/Quinoprotein amine dehydrogenase"/>
    <property type="match status" value="2"/>
</dbReference>
<organism evidence="8 9">
    <name type="scientific">Friedmanniomyces simplex</name>
    <dbReference type="NCBI Taxonomy" id="329884"/>
    <lineage>
        <taxon>Eukaryota</taxon>
        <taxon>Fungi</taxon>
        <taxon>Dikarya</taxon>
        <taxon>Ascomycota</taxon>
        <taxon>Pezizomycotina</taxon>
        <taxon>Dothideomycetes</taxon>
        <taxon>Dothideomycetidae</taxon>
        <taxon>Mycosphaerellales</taxon>
        <taxon>Teratosphaeriaceae</taxon>
        <taxon>Friedmanniomyces</taxon>
    </lineage>
</organism>
<comment type="function">
    <text evidence="1 6">Component of the RIX1 complex required for processing of ITS2 sequences from 35S pre-rRNA.</text>
</comment>
<evidence type="ECO:0000256" key="3">
    <source>
        <dbReference type="ARBA" id="ARBA00022574"/>
    </source>
</evidence>
<feature type="region of interest" description="Disordered" evidence="7">
    <location>
        <begin position="505"/>
        <end position="535"/>
    </location>
</feature>
<dbReference type="PANTHER" id="PTHR18763">
    <property type="entry name" value="WD-REPEAT PROTEIN 18"/>
    <property type="match status" value="1"/>
</dbReference>
<dbReference type="GO" id="GO:0006261">
    <property type="term" value="P:DNA-templated DNA replication"/>
    <property type="evidence" value="ECO:0007669"/>
    <property type="project" value="TreeGrafter"/>
</dbReference>